<feature type="transmembrane region" description="Helical" evidence="4">
    <location>
        <begin position="72"/>
        <end position="91"/>
    </location>
</feature>
<dbReference type="RefSeq" id="WP_034876705.1">
    <property type="nucleotide sequence ID" value="NZ_JOKG01000003.1"/>
</dbReference>
<keyword evidence="6" id="KW-1185">Reference proteome</keyword>
<feature type="transmembrane region" description="Helical" evidence="4">
    <location>
        <begin position="133"/>
        <end position="153"/>
    </location>
</feature>
<evidence type="ECO:0008006" key="7">
    <source>
        <dbReference type="Google" id="ProtNLM"/>
    </source>
</evidence>
<dbReference type="EMBL" id="JOKG01000003">
    <property type="protein sequence ID" value="KEQ13653.1"/>
    <property type="molecule type" value="Genomic_DNA"/>
</dbReference>
<feature type="transmembrane region" description="Helical" evidence="4">
    <location>
        <begin position="9"/>
        <end position="29"/>
    </location>
</feature>
<dbReference type="InterPro" id="IPR011701">
    <property type="entry name" value="MFS"/>
</dbReference>
<dbReference type="AlphaFoldDB" id="A0A081N5D0"/>
<evidence type="ECO:0000256" key="4">
    <source>
        <dbReference type="SAM" id="Phobius"/>
    </source>
</evidence>
<keyword evidence="2 4" id="KW-1133">Transmembrane helix</keyword>
<keyword evidence="3 4" id="KW-0472">Membrane</keyword>
<dbReference type="eggNOG" id="COG2814">
    <property type="taxonomic scope" value="Bacteria"/>
</dbReference>
<gene>
    <name evidence="5" type="ORF">GZ77_15210</name>
</gene>
<dbReference type="SUPFAM" id="SSF103473">
    <property type="entry name" value="MFS general substrate transporter"/>
    <property type="match status" value="1"/>
</dbReference>
<dbReference type="GO" id="GO:0022857">
    <property type="term" value="F:transmembrane transporter activity"/>
    <property type="evidence" value="ECO:0007669"/>
    <property type="project" value="InterPro"/>
</dbReference>
<sequence length="349" mass="38091">MKFRFMEPFYLAAIAYGFVLEGINIMLIPQLLAQQVEGGEYYSGFILGMQAAGALLGPLWGMLCEKSGRHRMLLTGVLLLASISQAALLLASELWHWIALVSVLSVSIPASLTCLMCCIFHRHPAIEWDQRQNNLLMVQAVAAVGGLAIASYFPGERAAEGMLLGALIMFISALAALFTTPGHQAFQTVQKETPSASSERNLRGSLPLVFWVVMLAWVLVNTANNLFFYSYSQAMDIIFDIGQSVSPLIIGGASALALLVYPKIGDICRRVNAFHLLHTAFIVRISSVTGLLLAALYLPTGTQQLLLAVSFLMCLYRLSWNAMFTGASVLLAKLGHNNRMMDPINWTGS</sequence>
<dbReference type="Proteomes" id="UP000028006">
    <property type="component" value="Unassembled WGS sequence"/>
</dbReference>
<dbReference type="Pfam" id="PF07690">
    <property type="entry name" value="MFS_1"/>
    <property type="match status" value="1"/>
</dbReference>
<name>A0A081N5D0_9GAMM</name>
<feature type="transmembrane region" description="Helical" evidence="4">
    <location>
        <begin position="273"/>
        <end position="299"/>
    </location>
</feature>
<comment type="caution">
    <text evidence="5">The sequence shown here is derived from an EMBL/GenBank/DDBJ whole genome shotgun (WGS) entry which is preliminary data.</text>
</comment>
<proteinExistence type="predicted"/>
<organism evidence="5 6">
    <name type="scientific">Endozoicomonas montiporae</name>
    <dbReference type="NCBI Taxonomy" id="1027273"/>
    <lineage>
        <taxon>Bacteria</taxon>
        <taxon>Pseudomonadati</taxon>
        <taxon>Pseudomonadota</taxon>
        <taxon>Gammaproteobacteria</taxon>
        <taxon>Oceanospirillales</taxon>
        <taxon>Endozoicomonadaceae</taxon>
        <taxon>Endozoicomonas</taxon>
    </lineage>
</organism>
<feature type="transmembrane region" description="Helical" evidence="4">
    <location>
        <begin position="97"/>
        <end position="121"/>
    </location>
</feature>
<dbReference type="InterPro" id="IPR036259">
    <property type="entry name" value="MFS_trans_sf"/>
</dbReference>
<evidence type="ECO:0000313" key="5">
    <source>
        <dbReference type="EMBL" id="KEQ13653.1"/>
    </source>
</evidence>
<feature type="transmembrane region" description="Helical" evidence="4">
    <location>
        <begin position="41"/>
        <end position="60"/>
    </location>
</feature>
<accession>A0A081N5D0</accession>
<reference evidence="5 6" key="1">
    <citation type="submission" date="2014-06" db="EMBL/GenBank/DDBJ databases">
        <title>Whole Genome Sequences of Three Symbiotic Endozoicomonas Bacteria.</title>
        <authorList>
            <person name="Neave M.J."/>
            <person name="Apprill A."/>
            <person name="Voolstra C.R."/>
        </authorList>
    </citation>
    <scope>NUCLEOTIDE SEQUENCE [LARGE SCALE GENOMIC DNA]</scope>
    <source>
        <strain evidence="5 6">LMG 24815</strain>
    </source>
</reference>
<dbReference type="Gene3D" id="1.20.1250.20">
    <property type="entry name" value="MFS general substrate transporter like domains"/>
    <property type="match status" value="1"/>
</dbReference>
<evidence type="ECO:0000256" key="1">
    <source>
        <dbReference type="ARBA" id="ARBA00022692"/>
    </source>
</evidence>
<keyword evidence="1 4" id="KW-0812">Transmembrane</keyword>
<feature type="transmembrane region" description="Helical" evidence="4">
    <location>
        <begin position="305"/>
        <end position="331"/>
    </location>
</feature>
<evidence type="ECO:0000313" key="6">
    <source>
        <dbReference type="Proteomes" id="UP000028006"/>
    </source>
</evidence>
<feature type="transmembrane region" description="Helical" evidence="4">
    <location>
        <begin position="159"/>
        <end position="178"/>
    </location>
</feature>
<feature type="transmembrane region" description="Helical" evidence="4">
    <location>
        <begin position="208"/>
        <end position="229"/>
    </location>
</feature>
<evidence type="ECO:0000256" key="3">
    <source>
        <dbReference type="ARBA" id="ARBA00023136"/>
    </source>
</evidence>
<protein>
    <recommendedName>
        <fullName evidence="7">Major facilitator superfamily (MFS) profile domain-containing protein</fullName>
    </recommendedName>
</protein>
<evidence type="ECO:0000256" key="2">
    <source>
        <dbReference type="ARBA" id="ARBA00022989"/>
    </source>
</evidence>
<feature type="transmembrane region" description="Helical" evidence="4">
    <location>
        <begin position="241"/>
        <end position="261"/>
    </location>
</feature>